<organism evidence="13 14">
    <name type="scientific">Mesomycoplasma hyorhinis SK76</name>
    <dbReference type="NCBI Taxonomy" id="1118964"/>
    <lineage>
        <taxon>Bacteria</taxon>
        <taxon>Bacillati</taxon>
        <taxon>Mycoplasmatota</taxon>
        <taxon>Mycoplasmoidales</taxon>
        <taxon>Metamycoplasmataceae</taxon>
        <taxon>Mesomycoplasma</taxon>
    </lineage>
</organism>
<feature type="transmembrane region" description="Helical" evidence="12">
    <location>
        <begin position="78"/>
        <end position="98"/>
    </location>
</feature>
<proteinExistence type="inferred from homology"/>
<dbReference type="Gene3D" id="1.20.1730.10">
    <property type="entry name" value="Sodium/glucose cotransporter"/>
    <property type="match status" value="1"/>
</dbReference>
<dbReference type="Pfam" id="PF00474">
    <property type="entry name" value="SSF"/>
    <property type="match status" value="1"/>
</dbReference>
<evidence type="ECO:0000256" key="7">
    <source>
        <dbReference type="ARBA" id="ARBA00023053"/>
    </source>
</evidence>
<dbReference type="GO" id="GO:0015293">
    <property type="term" value="F:symporter activity"/>
    <property type="evidence" value="ECO:0007669"/>
    <property type="project" value="TreeGrafter"/>
</dbReference>
<evidence type="ECO:0000256" key="1">
    <source>
        <dbReference type="ARBA" id="ARBA00004651"/>
    </source>
</evidence>
<dbReference type="InterPro" id="IPR051163">
    <property type="entry name" value="Sodium:Solute_Symporter_SSF"/>
</dbReference>
<evidence type="ECO:0000256" key="6">
    <source>
        <dbReference type="ARBA" id="ARBA00022989"/>
    </source>
</evidence>
<accession>A0AAI8FDP6</accession>
<dbReference type="PANTHER" id="PTHR42985:SF40">
    <property type="entry name" value="LD47995P-RELATED"/>
    <property type="match status" value="1"/>
</dbReference>
<dbReference type="InterPro" id="IPR038377">
    <property type="entry name" value="Na/Glc_symporter_sf"/>
</dbReference>
<keyword evidence="10" id="KW-0739">Sodium transport</keyword>
<evidence type="ECO:0000256" key="11">
    <source>
        <dbReference type="RuleBase" id="RU362091"/>
    </source>
</evidence>
<dbReference type="GO" id="GO:0006814">
    <property type="term" value="P:sodium ion transport"/>
    <property type="evidence" value="ECO:0007669"/>
    <property type="project" value="UniProtKB-KW"/>
</dbReference>
<feature type="transmembrane region" description="Helical" evidence="12">
    <location>
        <begin position="119"/>
        <end position="135"/>
    </location>
</feature>
<dbReference type="RefSeq" id="WP_014582768.1">
    <property type="nucleotide sequence ID" value="NC_019552.1"/>
</dbReference>
<protein>
    <submittedName>
        <fullName evidence="13">Sialic acid transporter</fullName>
    </submittedName>
</protein>
<feature type="transmembrane region" description="Helical" evidence="12">
    <location>
        <begin position="47"/>
        <end position="66"/>
    </location>
</feature>
<keyword evidence="8" id="KW-0406">Ion transport</keyword>
<reference evidence="13 14" key="1">
    <citation type="journal article" date="2013" name="Genome Announc.">
        <title>Complete Genome Sequence of Mycoplasma hyorhinis Strain SK76.</title>
        <authorList>
            <person name="Goodison S."/>
            <person name="Urquidi V."/>
            <person name="Kumar D."/>
            <person name="Reyes L."/>
            <person name="Rosser C.J."/>
        </authorList>
    </citation>
    <scope>NUCLEOTIDE SEQUENCE [LARGE SCALE GENOMIC DNA]</scope>
    <source>
        <strain evidence="13 14">SK76</strain>
    </source>
</reference>
<keyword evidence="6 12" id="KW-1133">Transmembrane helix</keyword>
<gene>
    <name evidence="13" type="ORF">MOS_510</name>
</gene>
<keyword evidence="3" id="KW-0813">Transport</keyword>
<keyword evidence="7" id="KW-0915">Sodium</keyword>
<dbReference type="GeneID" id="93248611"/>
<evidence type="ECO:0000313" key="13">
    <source>
        <dbReference type="EMBL" id="AFX74425.1"/>
    </source>
</evidence>
<feature type="transmembrane region" description="Helical" evidence="12">
    <location>
        <begin position="141"/>
        <end position="164"/>
    </location>
</feature>
<evidence type="ECO:0000256" key="12">
    <source>
        <dbReference type="SAM" id="Phobius"/>
    </source>
</evidence>
<feature type="transmembrane region" description="Helical" evidence="12">
    <location>
        <begin position="6"/>
        <end position="26"/>
    </location>
</feature>
<evidence type="ECO:0000256" key="2">
    <source>
        <dbReference type="ARBA" id="ARBA00006434"/>
    </source>
</evidence>
<dbReference type="PROSITE" id="PS50283">
    <property type="entry name" value="NA_SOLUT_SYMP_3"/>
    <property type="match status" value="1"/>
</dbReference>
<dbReference type="EMBL" id="CP003914">
    <property type="protein sequence ID" value="AFX74425.1"/>
    <property type="molecule type" value="Genomic_DNA"/>
</dbReference>
<dbReference type="GO" id="GO:0005886">
    <property type="term" value="C:plasma membrane"/>
    <property type="evidence" value="ECO:0007669"/>
    <property type="project" value="UniProtKB-SubCell"/>
</dbReference>
<evidence type="ECO:0000256" key="3">
    <source>
        <dbReference type="ARBA" id="ARBA00022448"/>
    </source>
</evidence>
<evidence type="ECO:0000256" key="5">
    <source>
        <dbReference type="ARBA" id="ARBA00022692"/>
    </source>
</evidence>
<dbReference type="PANTHER" id="PTHR42985">
    <property type="entry name" value="SODIUM-COUPLED MONOCARBOXYLATE TRANSPORTER"/>
    <property type="match status" value="1"/>
</dbReference>
<keyword evidence="4" id="KW-1003">Cell membrane</keyword>
<dbReference type="AlphaFoldDB" id="A0AAI8FDP6"/>
<evidence type="ECO:0000256" key="4">
    <source>
        <dbReference type="ARBA" id="ARBA00022475"/>
    </source>
</evidence>
<keyword evidence="9 12" id="KW-0472">Membrane</keyword>
<keyword evidence="5 12" id="KW-0812">Transmembrane</keyword>
<dbReference type="InterPro" id="IPR001734">
    <property type="entry name" value="Na/solute_symporter"/>
</dbReference>
<evidence type="ECO:0000256" key="9">
    <source>
        <dbReference type="ARBA" id="ARBA00023136"/>
    </source>
</evidence>
<name>A0AAI8FDP6_MESHY</name>
<dbReference type="Proteomes" id="UP000009399">
    <property type="component" value="Chromosome"/>
</dbReference>
<sequence>MSGLDWAIIVIYLVAILGIGLLFWWLQKRSKQTGSTKHFFTGGGKNLVWVVGISIFATITSSLFFLNSPGTVMGSRWAWIDTNIAIIAMIPVVIKWVIPFYIRMKESTAYSFLENRFHYSLRAVNSLSFIIFQIFRVAVVLFVPTVALSIIIDIDSIVIFYYWISNSYNYHNRWI</sequence>
<comment type="subcellular location">
    <subcellularLocation>
        <location evidence="1">Cell membrane</location>
        <topology evidence="1">Multi-pass membrane protein</topology>
    </subcellularLocation>
</comment>
<evidence type="ECO:0000256" key="10">
    <source>
        <dbReference type="ARBA" id="ARBA00023201"/>
    </source>
</evidence>
<evidence type="ECO:0000256" key="8">
    <source>
        <dbReference type="ARBA" id="ARBA00023065"/>
    </source>
</evidence>
<dbReference type="KEGG" id="mhs:MOS_510"/>
<evidence type="ECO:0000313" key="14">
    <source>
        <dbReference type="Proteomes" id="UP000009399"/>
    </source>
</evidence>
<comment type="similarity">
    <text evidence="2 11">Belongs to the sodium:solute symporter (SSF) (TC 2.A.21) family.</text>
</comment>